<dbReference type="AlphaFoldDB" id="A0A2P8HCU2"/>
<dbReference type="InterPro" id="IPR015414">
    <property type="entry name" value="TMEM64"/>
</dbReference>
<evidence type="ECO:0000256" key="1">
    <source>
        <dbReference type="ARBA" id="ARBA00004651"/>
    </source>
</evidence>
<evidence type="ECO:0000256" key="2">
    <source>
        <dbReference type="ARBA" id="ARBA00022475"/>
    </source>
</evidence>
<feature type="transmembrane region" description="Helical" evidence="6">
    <location>
        <begin position="55"/>
        <end position="75"/>
    </location>
</feature>
<name>A0A2P8HCU2_9BACI</name>
<keyword evidence="4 6" id="KW-1133">Transmembrane helix</keyword>
<dbReference type="InterPro" id="IPR032816">
    <property type="entry name" value="VTT_dom"/>
</dbReference>
<evidence type="ECO:0000256" key="6">
    <source>
        <dbReference type="RuleBase" id="RU366058"/>
    </source>
</evidence>
<reference evidence="8 9" key="1">
    <citation type="submission" date="2018-03" db="EMBL/GenBank/DDBJ databases">
        <title>Genomic Encyclopedia of Type Strains, Phase III (KMG-III): the genomes of soil and plant-associated and newly described type strains.</title>
        <authorList>
            <person name="Whitman W."/>
        </authorList>
    </citation>
    <scope>NUCLEOTIDE SEQUENCE [LARGE SCALE GENOMIC DNA]</scope>
    <source>
        <strain evidence="8 9">CGMCC 1.07653</strain>
    </source>
</reference>
<organism evidence="8 9">
    <name type="scientific">Salsuginibacillus halophilus</name>
    <dbReference type="NCBI Taxonomy" id="517424"/>
    <lineage>
        <taxon>Bacteria</taxon>
        <taxon>Bacillati</taxon>
        <taxon>Bacillota</taxon>
        <taxon>Bacilli</taxon>
        <taxon>Bacillales</taxon>
        <taxon>Bacillaceae</taxon>
        <taxon>Salsuginibacillus</taxon>
    </lineage>
</organism>
<dbReference type="GO" id="GO:0005886">
    <property type="term" value="C:plasma membrane"/>
    <property type="evidence" value="ECO:0007669"/>
    <property type="project" value="UniProtKB-SubCell"/>
</dbReference>
<evidence type="ECO:0000256" key="3">
    <source>
        <dbReference type="ARBA" id="ARBA00022692"/>
    </source>
</evidence>
<feature type="transmembrane region" description="Helical" evidence="6">
    <location>
        <begin position="32"/>
        <end position="49"/>
    </location>
</feature>
<evidence type="ECO:0000313" key="9">
    <source>
        <dbReference type="Proteomes" id="UP000242310"/>
    </source>
</evidence>
<keyword evidence="2 6" id="KW-1003">Cell membrane</keyword>
<dbReference type="RefSeq" id="WP_106589156.1">
    <property type="nucleotide sequence ID" value="NZ_PYAV01000009.1"/>
</dbReference>
<gene>
    <name evidence="8" type="ORF">B0H94_109113</name>
</gene>
<proteinExistence type="inferred from homology"/>
<evidence type="ECO:0000256" key="5">
    <source>
        <dbReference type="ARBA" id="ARBA00023136"/>
    </source>
</evidence>
<comment type="subcellular location">
    <subcellularLocation>
        <location evidence="1 6">Cell membrane</location>
        <topology evidence="1 6">Multi-pass membrane protein</topology>
    </subcellularLocation>
</comment>
<evidence type="ECO:0000256" key="4">
    <source>
        <dbReference type="ARBA" id="ARBA00022989"/>
    </source>
</evidence>
<dbReference type="EMBL" id="PYAV01000009">
    <property type="protein sequence ID" value="PSL44053.1"/>
    <property type="molecule type" value="Genomic_DNA"/>
</dbReference>
<evidence type="ECO:0000259" key="7">
    <source>
        <dbReference type="Pfam" id="PF09335"/>
    </source>
</evidence>
<dbReference type="PANTHER" id="PTHR12677:SF59">
    <property type="entry name" value="GOLGI APPARATUS MEMBRANE PROTEIN TVP38-RELATED"/>
    <property type="match status" value="1"/>
</dbReference>
<dbReference type="Pfam" id="PF09335">
    <property type="entry name" value="VTT_dom"/>
    <property type="match status" value="1"/>
</dbReference>
<comment type="caution">
    <text evidence="6">Lacks conserved residue(s) required for the propagation of feature annotation.</text>
</comment>
<keyword evidence="3 6" id="KW-0812">Transmembrane</keyword>
<accession>A0A2P8HCU2</accession>
<feature type="transmembrane region" description="Helical" evidence="6">
    <location>
        <begin position="96"/>
        <end position="119"/>
    </location>
</feature>
<comment type="similarity">
    <text evidence="6">Belongs to the TVP38/TMEM64 family.</text>
</comment>
<feature type="transmembrane region" description="Helical" evidence="6">
    <location>
        <begin position="154"/>
        <end position="173"/>
    </location>
</feature>
<keyword evidence="9" id="KW-1185">Reference proteome</keyword>
<feature type="domain" description="VTT" evidence="7">
    <location>
        <begin position="36"/>
        <end position="149"/>
    </location>
</feature>
<protein>
    <recommendedName>
        <fullName evidence="6">TVP38/TMEM64 family membrane protein</fullName>
    </recommendedName>
</protein>
<dbReference type="Proteomes" id="UP000242310">
    <property type="component" value="Unassembled WGS sequence"/>
</dbReference>
<dbReference type="PANTHER" id="PTHR12677">
    <property type="entry name" value="GOLGI APPARATUS MEMBRANE PROTEIN TVP38-RELATED"/>
    <property type="match status" value="1"/>
</dbReference>
<comment type="caution">
    <text evidence="8">The sequence shown here is derived from an EMBL/GenBank/DDBJ whole genome shotgun (WGS) entry which is preliminary data.</text>
</comment>
<dbReference type="OrthoDB" id="2451090at2"/>
<evidence type="ECO:0000313" key="8">
    <source>
        <dbReference type="EMBL" id="PSL44053.1"/>
    </source>
</evidence>
<keyword evidence="5 6" id="KW-0472">Membrane</keyword>
<sequence>MEAFIDAAVAAIQDTGWMAPLLFLGAHILRQLLMLPVATIGILGGLLFGTFYGTLFSMIGLTIVSLMFYAAVKLWPALRRKLTEWKNKWMGGKEELTLAQIMILRCVPFLHFHLVNAYLMEISSNWRDYTKYSFIASLPPALIYTSFGHGIRELPWYVLLFITVVLVLLFLLSRSKTFTHRMKSFFASR</sequence>